<evidence type="ECO:0000313" key="1">
    <source>
        <dbReference type="EMBL" id="OGG57610.1"/>
    </source>
</evidence>
<sequence>MPPHSEFETDGIDDGLLNRAPGLASDFGMFTRRNRILLVDVDGWIVAEVLCKWGIRVCGTIVWFPISNLQQETVHGALVRLGDRADYVRYIVGLYPKDKVVTRVVIYAPRGDETVAAVWNRSVLGVVEKAMSDIAKVAKAA</sequence>
<comment type="caution">
    <text evidence="1">The sequence shown here is derived from an EMBL/GenBank/DDBJ whole genome shotgun (WGS) entry which is preliminary data.</text>
</comment>
<gene>
    <name evidence="1" type="ORF">A2853_01945</name>
</gene>
<accession>A0A1F6D8F5</accession>
<dbReference type="EMBL" id="MFKX01000018">
    <property type="protein sequence ID" value="OGG57610.1"/>
    <property type="molecule type" value="Genomic_DNA"/>
</dbReference>
<evidence type="ECO:0000313" key="2">
    <source>
        <dbReference type="Proteomes" id="UP000177958"/>
    </source>
</evidence>
<dbReference type="Proteomes" id="UP000177958">
    <property type="component" value="Unassembled WGS sequence"/>
</dbReference>
<reference evidence="1 2" key="1">
    <citation type="journal article" date="2016" name="Nat. Commun.">
        <title>Thousands of microbial genomes shed light on interconnected biogeochemical processes in an aquifer system.</title>
        <authorList>
            <person name="Anantharaman K."/>
            <person name="Brown C.T."/>
            <person name="Hug L.A."/>
            <person name="Sharon I."/>
            <person name="Castelle C.J."/>
            <person name="Probst A.J."/>
            <person name="Thomas B.C."/>
            <person name="Singh A."/>
            <person name="Wilkins M.J."/>
            <person name="Karaoz U."/>
            <person name="Brodie E.L."/>
            <person name="Williams K.H."/>
            <person name="Hubbard S.S."/>
            <person name="Banfield J.F."/>
        </authorList>
    </citation>
    <scope>NUCLEOTIDE SEQUENCE [LARGE SCALE GENOMIC DNA]</scope>
</reference>
<dbReference type="AlphaFoldDB" id="A0A1F6D8F5"/>
<proteinExistence type="predicted"/>
<protein>
    <submittedName>
        <fullName evidence="1">Uncharacterized protein</fullName>
    </submittedName>
</protein>
<organism evidence="1 2">
    <name type="scientific">Candidatus Kaiserbacteria bacterium RIFCSPHIGHO2_01_FULL_55_17</name>
    <dbReference type="NCBI Taxonomy" id="1798484"/>
    <lineage>
        <taxon>Bacteria</taxon>
        <taxon>Candidatus Kaiseribacteriota</taxon>
    </lineage>
</organism>
<name>A0A1F6D8F5_9BACT</name>